<organism evidence="10 11">
    <name type="scientific">Salibacter halophilus</name>
    <dbReference type="NCBI Taxonomy" id="1803916"/>
    <lineage>
        <taxon>Bacteria</taxon>
        <taxon>Pseudomonadati</taxon>
        <taxon>Bacteroidota</taxon>
        <taxon>Flavobacteriia</taxon>
        <taxon>Flavobacteriales</taxon>
        <taxon>Salibacteraceae</taxon>
        <taxon>Salibacter</taxon>
    </lineage>
</organism>
<evidence type="ECO:0000313" key="11">
    <source>
        <dbReference type="Proteomes" id="UP000435357"/>
    </source>
</evidence>
<evidence type="ECO:0000256" key="6">
    <source>
        <dbReference type="ARBA" id="ARBA00023118"/>
    </source>
</evidence>
<comment type="caution">
    <text evidence="10">The sequence shown here is derived from an EMBL/GenBank/DDBJ whole genome shotgun (WGS) entry which is preliminary data.</text>
</comment>
<dbReference type="GO" id="GO:0016020">
    <property type="term" value="C:membrane"/>
    <property type="evidence" value="ECO:0007669"/>
    <property type="project" value="InterPro"/>
</dbReference>
<name>A0A6N6MBL8_9FLAO</name>
<dbReference type="Pfam" id="PF18967">
    <property type="entry name" value="PycTM"/>
    <property type="match status" value="1"/>
</dbReference>
<keyword evidence="11" id="KW-1185">Reference proteome</keyword>
<evidence type="ECO:0000256" key="2">
    <source>
        <dbReference type="ARBA" id="ARBA00022475"/>
    </source>
</evidence>
<feature type="domain" description="Pycsar effector protein" evidence="9">
    <location>
        <begin position="7"/>
        <end position="165"/>
    </location>
</feature>
<dbReference type="OrthoDB" id="2886979at2"/>
<feature type="transmembrane region" description="Helical" evidence="8">
    <location>
        <begin position="55"/>
        <end position="79"/>
    </location>
</feature>
<evidence type="ECO:0000256" key="4">
    <source>
        <dbReference type="ARBA" id="ARBA00022741"/>
    </source>
</evidence>
<accession>A0A6N6MBL8</accession>
<dbReference type="InterPro" id="IPR036719">
    <property type="entry name" value="Neuro-gated_channel_TM_sf"/>
</dbReference>
<keyword evidence="2" id="KW-1003">Cell membrane</keyword>
<keyword evidence="7 8" id="KW-0472">Membrane</keyword>
<dbReference type="EMBL" id="WACR01000001">
    <property type="protein sequence ID" value="KAB1065937.1"/>
    <property type="molecule type" value="Genomic_DNA"/>
</dbReference>
<proteinExistence type="predicted"/>
<keyword evidence="5 8" id="KW-1133">Transmembrane helix</keyword>
<dbReference type="AlphaFoldDB" id="A0A6N6MBL8"/>
<evidence type="ECO:0000256" key="1">
    <source>
        <dbReference type="ARBA" id="ARBA00004236"/>
    </source>
</evidence>
<protein>
    <recommendedName>
        <fullName evidence="9">Pycsar effector protein domain-containing protein</fullName>
    </recommendedName>
</protein>
<dbReference type="Proteomes" id="UP000435357">
    <property type="component" value="Unassembled WGS sequence"/>
</dbReference>
<evidence type="ECO:0000313" key="10">
    <source>
        <dbReference type="EMBL" id="KAB1065937.1"/>
    </source>
</evidence>
<keyword evidence="6" id="KW-0051">Antiviral defense</keyword>
<evidence type="ECO:0000259" key="9">
    <source>
        <dbReference type="Pfam" id="PF18967"/>
    </source>
</evidence>
<feature type="transmembrane region" description="Helical" evidence="8">
    <location>
        <begin position="149"/>
        <end position="167"/>
    </location>
</feature>
<keyword evidence="4" id="KW-0547">Nucleotide-binding</keyword>
<evidence type="ECO:0000256" key="3">
    <source>
        <dbReference type="ARBA" id="ARBA00022692"/>
    </source>
</evidence>
<evidence type="ECO:0000256" key="8">
    <source>
        <dbReference type="SAM" id="Phobius"/>
    </source>
</evidence>
<evidence type="ECO:0000256" key="7">
    <source>
        <dbReference type="ARBA" id="ARBA00023136"/>
    </source>
</evidence>
<dbReference type="SUPFAM" id="SSF90112">
    <property type="entry name" value="Neurotransmitter-gated ion-channel transmembrane pore"/>
    <property type="match status" value="1"/>
</dbReference>
<gene>
    <name evidence="10" type="ORF">F3059_00255</name>
</gene>
<dbReference type="GO" id="GO:0006811">
    <property type="term" value="P:monoatomic ion transport"/>
    <property type="evidence" value="ECO:0007669"/>
    <property type="project" value="InterPro"/>
</dbReference>
<dbReference type="InterPro" id="IPR043760">
    <property type="entry name" value="PycTM_dom"/>
</dbReference>
<reference evidence="10 11" key="1">
    <citation type="submission" date="2019-09" db="EMBL/GenBank/DDBJ databases">
        <title>Genomes of Cryomorphaceae.</title>
        <authorList>
            <person name="Bowman J.P."/>
        </authorList>
    </citation>
    <scope>NUCLEOTIDE SEQUENCE [LARGE SCALE GENOMIC DNA]</scope>
    <source>
        <strain evidence="10 11">KCTC 52047</strain>
    </source>
</reference>
<comment type="subcellular location">
    <subcellularLocation>
        <location evidence="1">Cell membrane</location>
    </subcellularLocation>
</comment>
<sequence>MDKINYALESFKNIQDLIKFADQKAGAVLIVVGLIFTAFVQYLEKLTFSADNMTIIGTITFITGLATLICMIVVLYYSVFKILKPRFAKNYQEGELSTFYFEHITIVNKELHEKYKNISDESMLKDIIDQQIEVSSILNEKNENLAKSFIWLFAALFASIVFIILSIQL</sequence>
<evidence type="ECO:0000256" key="5">
    <source>
        <dbReference type="ARBA" id="ARBA00022989"/>
    </source>
</evidence>
<keyword evidence="3 8" id="KW-0812">Transmembrane</keyword>
<feature type="transmembrane region" description="Helical" evidence="8">
    <location>
        <begin position="25"/>
        <end position="43"/>
    </location>
</feature>
<dbReference type="RefSeq" id="WP_151165925.1">
    <property type="nucleotide sequence ID" value="NZ_WACR01000001.1"/>
</dbReference>